<comment type="similarity">
    <text evidence="1">Belongs to the Gfo/Idh/MocA family.</text>
</comment>
<gene>
    <name evidence="7" type="ORF">A1O9_04906</name>
</gene>
<dbReference type="VEuPathDB" id="FungiDB:A1O9_04906"/>
<dbReference type="InterPro" id="IPR050984">
    <property type="entry name" value="Gfo/Idh/MocA_domain"/>
</dbReference>
<proteinExistence type="inferred from homology"/>
<evidence type="ECO:0000313" key="8">
    <source>
        <dbReference type="Proteomes" id="UP000027920"/>
    </source>
</evidence>
<evidence type="ECO:0000313" key="7">
    <source>
        <dbReference type="EMBL" id="KEF60056.1"/>
    </source>
</evidence>
<sequence>MSFTIGGTTFPPPALDSISSSSNDSEILRIGVLSVARIAYLGLVEPVSTHASSVITAIASRDQSKADEYIRRKKTYLTGKCTAYGSYDELLNNPHIDAVFIPLPNSLHHQFALAALKKGKHIMIEKPIASNAQQAREIRAAAIQSGKVALEAFHWRFHPAAGCVKSLLLSGEYGAVLSIDARYAMFGGMFNRGEDIRFKYELAGGSCMDLTYVFSAIAYLGVRDSCDPDFEFEVLDSKFRLSPYDPLVDEQVEATILLSDPHPYGCNRNSRETGAPPSQIRATVGADLHSPPFLGIIPRFWDRPMLTIQTEKAEITFDNFMGPWISHSIAITAVTRDPTGQRILRRGKKIQTACYQGGPLWEQEESRTGAKVGEAWWTTWRYQLEGFVRRVKDGEAYAGPWVTLDESVRTMEMIDAVYAKGGLPVRGA</sequence>
<dbReference type="EMBL" id="AMGV01000003">
    <property type="protein sequence ID" value="KEF60056.1"/>
    <property type="molecule type" value="Genomic_DNA"/>
</dbReference>
<protein>
    <recommendedName>
        <fullName evidence="3">D-xylose 1-dehydrogenase (NADP(+), D-xylono-1,5-lactone-forming)</fullName>
        <ecNumber evidence="3">1.1.1.179</ecNumber>
    </recommendedName>
    <alternativeName>
        <fullName evidence="4">D-xylose-NADP dehydrogenase</fullName>
    </alternativeName>
</protein>
<evidence type="ECO:0000256" key="1">
    <source>
        <dbReference type="ARBA" id="ARBA00010928"/>
    </source>
</evidence>
<dbReference type="Proteomes" id="UP000027920">
    <property type="component" value="Unassembled WGS sequence"/>
</dbReference>
<accession>A0A072PJI7</accession>
<evidence type="ECO:0000256" key="5">
    <source>
        <dbReference type="ARBA" id="ARBA00049233"/>
    </source>
</evidence>
<dbReference type="AlphaFoldDB" id="A0A072PJI7"/>
<organism evidence="7 8">
    <name type="scientific">Exophiala aquamarina CBS 119918</name>
    <dbReference type="NCBI Taxonomy" id="1182545"/>
    <lineage>
        <taxon>Eukaryota</taxon>
        <taxon>Fungi</taxon>
        <taxon>Dikarya</taxon>
        <taxon>Ascomycota</taxon>
        <taxon>Pezizomycotina</taxon>
        <taxon>Eurotiomycetes</taxon>
        <taxon>Chaetothyriomycetidae</taxon>
        <taxon>Chaetothyriales</taxon>
        <taxon>Herpotrichiellaceae</taxon>
        <taxon>Exophiala</taxon>
    </lineage>
</organism>
<dbReference type="Gene3D" id="3.40.50.720">
    <property type="entry name" value="NAD(P)-binding Rossmann-like Domain"/>
    <property type="match status" value="1"/>
</dbReference>
<dbReference type="SUPFAM" id="SSF51735">
    <property type="entry name" value="NAD(P)-binding Rossmann-fold domains"/>
    <property type="match status" value="1"/>
</dbReference>
<keyword evidence="2" id="KW-0560">Oxidoreductase</keyword>
<dbReference type="InterPro" id="IPR000683">
    <property type="entry name" value="Gfo/Idh/MocA-like_OxRdtase_N"/>
</dbReference>
<name>A0A072PJI7_9EURO</name>
<dbReference type="GeneID" id="25279833"/>
<evidence type="ECO:0000256" key="4">
    <source>
        <dbReference type="ARBA" id="ARBA00042988"/>
    </source>
</evidence>
<dbReference type="GO" id="GO:0000166">
    <property type="term" value="F:nucleotide binding"/>
    <property type="evidence" value="ECO:0007669"/>
    <property type="project" value="InterPro"/>
</dbReference>
<dbReference type="RefSeq" id="XP_013262646.1">
    <property type="nucleotide sequence ID" value="XM_013407192.1"/>
</dbReference>
<evidence type="ECO:0000256" key="3">
    <source>
        <dbReference type="ARBA" id="ARBA00038984"/>
    </source>
</evidence>
<dbReference type="HOGENOM" id="CLU_023194_5_2_1"/>
<evidence type="ECO:0000259" key="6">
    <source>
        <dbReference type="Pfam" id="PF01408"/>
    </source>
</evidence>
<dbReference type="Pfam" id="PF01408">
    <property type="entry name" value="GFO_IDH_MocA"/>
    <property type="match status" value="1"/>
</dbReference>
<feature type="domain" description="Gfo/Idh/MocA-like oxidoreductase N-terminal" evidence="6">
    <location>
        <begin position="45"/>
        <end position="149"/>
    </location>
</feature>
<reference evidence="7 8" key="1">
    <citation type="submission" date="2013-03" db="EMBL/GenBank/DDBJ databases">
        <title>The Genome Sequence of Exophiala aquamarina CBS 119918.</title>
        <authorList>
            <consortium name="The Broad Institute Genomics Platform"/>
            <person name="Cuomo C."/>
            <person name="de Hoog S."/>
            <person name="Gorbushina A."/>
            <person name="Walker B."/>
            <person name="Young S.K."/>
            <person name="Zeng Q."/>
            <person name="Gargeya S."/>
            <person name="Fitzgerald M."/>
            <person name="Haas B."/>
            <person name="Abouelleil A."/>
            <person name="Allen A.W."/>
            <person name="Alvarado L."/>
            <person name="Arachchi H.M."/>
            <person name="Berlin A.M."/>
            <person name="Chapman S.B."/>
            <person name="Gainer-Dewar J."/>
            <person name="Goldberg J."/>
            <person name="Griggs A."/>
            <person name="Gujja S."/>
            <person name="Hansen M."/>
            <person name="Howarth C."/>
            <person name="Imamovic A."/>
            <person name="Ireland A."/>
            <person name="Larimer J."/>
            <person name="McCowan C."/>
            <person name="Murphy C."/>
            <person name="Pearson M."/>
            <person name="Poon T.W."/>
            <person name="Priest M."/>
            <person name="Roberts A."/>
            <person name="Saif S."/>
            <person name="Shea T."/>
            <person name="Sisk P."/>
            <person name="Sykes S."/>
            <person name="Wortman J."/>
            <person name="Nusbaum C."/>
            <person name="Birren B."/>
        </authorList>
    </citation>
    <scope>NUCLEOTIDE SEQUENCE [LARGE SCALE GENOMIC DNA]</scope>
    <source>
        <strain evidence="7 8">CBS 119918</strain>
    </source>
</reference>
<dbReference type="OrthoDB" id="6417021at2759"/>
<dbReference type="STRING" id="1182545.A0A072PJI7"/>
<dbReference type="EC" id="1.1.1.179" evidence="3"/>
<dbReference type="InterPro" id="IPR036291">
    <property type="entry name" value="NAD(P)-bd_dom_sf"/>
</dbReference>
<evidence type="ECO:0000256" key="2">
    <source>
        <dbReference type="ARBA" id="ARBA00023002"/>
    </source>
</evidence>
<keyword evidence="8" id="KW-1185">Reference proteome</keyword>
<dbReference type="GO" id="GO:0047837">
    <property type="term" value="F:D-xylose 1-dehydrogenase (NADP+) activity"/>
    <property type="evidence" value="ECO:0007669"/>
    <property type="project" value="UniProtKB-EC"/>
</dbReference>
<dbReference type="PANTHER" id="PTHR22604:SF105">
    <property type="entry name" value="TRANS-1,2-DIHYDROBENZENE-1,2-DIOL DEHYDROGENASE"/>
    <property type="match status" value="1"/>
</dbReference>
<comment type="catalytic activity">
    <reaction evidence="5">
        <text>D-xylose + NADP(+) = D-xylono-1,5-lactone + NADPH + H(+)</text>
        <dbReference type="Rhea" id="RHEA:22000"/>
        <dbReference type="ChEBI" id="CHEBI:15378"/>
        <dbReference type="ChEBI" id="CHEBI:15867"/>
        <dbReference type="ChEBI" id="CHEBI:53455"/>
        <dbReference type="ChEBI" id="CHEBI:57783"/>
        <dbReference type="ChEBI" id="CHEBI:58349"/>
        <dbReference type="EC" id="1.1.1.179"/>
    </reaction>
</comment>
<comment type="caution">
    <text evidence="7">The sequence shown here is derived from an EMBL/GenBank/DDBJ whole genome shotgun (WGS) entry which is preliminary data.</text>
</comment>
<dbReference type="PANTHER" id="PTHR22604">
    <property type="entry name" value="OXIDOREDUCTASES"/>
    <property type="match status" value="1"/>
</dbReference>
<dbReference type="Gene3D" id="3.30.360.10">
    <property type="entry name" value="Dihydrodipicolinate Reductase, domain 2"/>
    <property type="match status" value="1"/>
</dbReference>